<evidence type="ECO:0000256" key="2">
    <source>
        <dbReference type="ARBA" id="ARBA00022448"/>
    </source>
</evidence>
<evidence type="ECO:0000256" key="3">
    <source>
        <dbReference type="ARBA" id="ARBA00022741"/>
    </source>
</evidence>
<proteinExistence type="inferred from homology"/>
<evidence type="ECO:0000256" key="4">
    <source>
        <dbReference type="ARBA" id="ARBA00022840"/>
    </source>
</evidence>
<reference evidence="6 7" key="1">
    <citation type="submission" date="2024-11" db="EMBL/GenBank/DDBJ databases">
        <authorList>
            <person name="Heng Y.C."/>
            <person name="Lim A.C.H."/>
            <person name="Lee J.K.Y."/>
            <person name="Kittelmann S."/>
        </authorList>
    </citation>
    <scope>NUCLEOTIDE SEQUENCE [LARGE SCALE GENOMIC DNA]</scope>
    <source>
        <strain evidence="6 7">WILCCON 0114</strain>
    </source>
</reference>
<comment type="similarity">
    <text evidence="1">Belongs to the ABC transporter superfamily.</text>
</comment>
<gene>
    <name evidence="6" type="ORF">ACJDT4_03835</name>
</gene>
<dbReference type="InterPro" id="IPR003593">
    <property type="entry name" value="AAA+_ATPase"/>
</dbReference>
<name>A0ABW8TBE9_9CLOT</name>
<feature type="domain" description="ABC transporter" evidence="5">
    <location>
        <begin position="4"/>
        <end position="246"/>
    </location>
</feature>
<dbReference type="InterPro" id="IPR017911">
    <property type="entry name" value="MacB-like_ATP-bd"/>
</dbReference>
<keyword evidence="3" id="KW-0547">Nucleotide-binding</keyword>
<dbReference type="InterPro" id="IPR027417">
    <property type="entry name" value="P-loop_NTPase"/>
</dbReference>
<dbReference type="Proteomes" id="UP001623592">
    <property type="component" value="Unassembled WGS sequence"/>
</dbReference>
<dbReference type="InterPro" id="IPR003439">
    <property type="entry name" value="ABC_transporter-like_ATP-bd"/>
</dbReference>
<dbReference type="CDD" id="cd03255">
    <property type="entry name" value="ABC_MJ0796_LolCDE_FtsE"/>
    <property type="match status" value="1"/>
</dbReference>
<dbReference type="SUPFAM" id="SSF52540">
    <property type="entry name" value="P-loop containing nucleoside triphosphate hydrolases"/>
    <property type="match status" value="1"/>
</dbReference>
<accession>A0ABW8TBE9</accession>
<protein>
    <submittedName>
        <fullName evidence="6">ABC transporter ATP-binding protein</fullName>
    </submittedName>
</protein>
<keyword evidence="4 6" id="KW-0067">ATP-binding</keyword>
<dbReference type="PROSITE" id="PS50893">
    <property type="entry name" value="ABC_TRANSPORTER_2"/>
    <property type="match status" value="1"/>
</dbReference>
<evidence type="ECO:0000259" key="5">
    <source>
        <dbReference type="PROSITE" id="PS50893"/>
    </source>
</evidence>
<dbReference type="Pfam" id="PF00005">
    <property type="entry name" value="ABC_tran"/>
    <property type="match status" value="1"/>
</dbReference>
<dbReference type="RefSeq" id="WP_406786207.1">
    <property type="nucleotide sequence ID" value="NZ_JBJIAA010000002.1"/>
</dbReference>
<evidence type="ECO:0000313" key="7">
    <source>
        <dbReference type="Proteomes" id="UP001623592"/>
    </source>
</evidence>
<dbReference type="PANTHER" id="PTHR42798:SF7">
    <property type="entry name" value="ALPHA-D-RIBOSE 1-METHYLPHOSPHONATE 5-TRIPHOSPHATE SYNTHASE SUBUNIT PHNL"/>
    <property type="match status" value="1"/>
</dbReference>
<evidence type="ECO:0000256" key="1">
    <source>
        <dbReference type="ARBA" id="ARBA00005417"/>
    </source>
</evidence>
<dbReference type="GO" id="GO:0005524">
    <property type="term" value="F:ATP binding"/>
    <property type="evidence" value="ECO:0007669"/>
    <property type="project" value="UniProtKB-KW"/>
</dbReference>
<dbReference type="EMBL" id="JBJIAA010000002">
    <property type="protein sequence ID" value="MFL0249542.1"/>
    <property type="molecule type" value="Genomic_DNA"/>
</dbReference>
<organism evidence="6 7">
    <name type="scientific">Clostridium neuense</name>
    <dbReference type="NCBI Taxonomy" id="1728934"/>
    <lineage>
        <taxon>Bacteria</taxon>
        <taxon>Bacillati</taxon>
        <taxon>Bacillota</taxon>
        <taxon>Clostridia</taxon>
        <taxon>Eubacteriales</taxon>
        <taxon>Clostridiaceae</taxon>
        <taxon>Clostridium</taxon>
    </lineage>
</organism>
<keyword evidence="2" id="KW-0813">Transport</keyword>
<dbReference type="Gene3D" id="3.40.50.300">
    <property type="entry name" value="P-loop containing nucleotide triphosphate hydrolases"/>
    <property type="match status" value="1"/>
</dbReference>
<dbReference type="SMART" id="SM00382">
    <property type="entry name" value="AAA"/>
    <property type="match status" value="1"/>
</dbReference>
<sequence>MYILQAENITKVYGGKFEINSNNALNGITLNIEEGEFTAIMGPSGSGKTTLLNILSGIDEPTLGKIKIMGRDITNFTRDDMAIFRRDNLGIISQDFDLLDDLTLEENAILPLFMRDDVDEEGMSDKVKELFQFFNIWEQKDKYPYNVSGGQQQRAAACRALITNPKIIMADEPTGNLDSKASTKFMKYMQMINENKNSTIIMVTHDSYAASFCKRVLFIKDGKMYTEIYRKEGKKDFFNRILDCLAIIGGEADEI</sequence>
<keyword evidence="7" id="KW-1185">Reference proteome</keyword>
<dbReference type="PANTHER" id="PTHR42798">
    <property type="entry name" value="LIPOPROTEIN-RELEASING SYSTEM ATP-BINDING PROTEIN LOLD"/>
    <property type="match status" value="1"/>
</dbReference>
<evidence type="ECO:0000313" key="6">
    <source>
        <dbReference type="EMBL" id="MFL0249542.1"/>
    </source>
</evidence>
<comment type="caution">
    <text evidence="6">The sequence shown here is derived from an EMBL/GenBank/DDBJ whole genome shotgun (WGS) entry which is preliminary data.</text>
</comment>